<reference evidence="3" key="1">
    <citation type="submission" date="2016-02" db="EMBL/GenBank/DDBJ databases">
        <title>Draft genome sequence of Microdochium bolleyi, a fungal endophyte of beachgrass.</title>
        <authorList>
            <consortium name="DOE Joint Genome Institute"/>
            <person name="David A.S."/>
            <person name="May G."/>
            <person name="Haridas S."/>
            <person name="Lim J."/>
            <person name="Wang M."/>
            <person name="Labutti K."/>
            <person name="Lipzen A."/>
            <person name="Barry K."/>
            <person name="Grigoriev I.V."/>
        </authorList>
    </citation>
    <scope>NUCLEOTIDE SEQUENCE [LARGE SCALE GENOMIC DNA]</scope>
    <source>
        <strain evidence="3">J235TASD1</strain>
    </source>
</reference>
<sequence>MSSGDHAGDRPPLIKKSSFFGRLKGALGFGWGSTSNTNTQNQSKDDVKRKHSSLQDTYIPPPPPTTQPQPQQQQHPSRPPARAWKSQSQIHIQHMPSMTNLQGNAASTDRPSREEILESYQHLMASGFFQAHAIQ</sequence>
<dbReference type="EMBL" id="KQ964245">
    <property type="protein sequence ID" value="KXJ96946.1"/>
    <property type="molecule type" value="Genomic_DNA"/>
</dbReference>
<keyword evidence="3" id="KW-1185">Reference proteome</keyword>
<dbReference type="Proteomes" id="UP000070501">
    <property type="component" value="Unassembled WGS sequence"/>
</dbReference>
<name>A0A136JIK9_9PEZI</name>
<feature type="region of interest" description="Disordered" evidence="1">
    <location>
        <begin position="25"/>
        <end position="112"/>
    </location>
</feature>
<organism evidence="2 3">
    <name type="scientific">Microdochium bolleyi</name>
    <dbReference type="NCBI Taxonomy" id="196109"/>
    <lineage>
        <taxon>Eukaryota</taxon>
        <taxon>Fungi</taxon>
        <taxon>Dikarya</taxon>
        <taxon>Ascomycota</taxon>
        <taxon>Pezizomycotina</taxon>
        <taxon>Sordariomycetes</taxon>
        <taxon>Xylariomycetidae</taxon>
        <taxon>Xylariales</taxon>
        <taxon>Microdochiaceae</taxon>
        <taxon>Microdochium</taxon>
    </lineage>
</organism>
<accession>A0A136JIK9</accession>
<evidence type="ECO:0000313" key="2">
    <source>
        <dbReference type="EMBL" id="KXJ96946.1"/>
    </source>
</evidence>
<feature type="compositionally biased region" description="Polar residues" evidence="1">
    <location>
        <begin position="85"/>
        <end position="109"/>
    </location>
</feature>
<feature type="non-terminal residue" evidence="2">
    <location>
        <position position="135"/>
    </location>
</feature>
<evidence type="ECO:0000313" key="3">
    <source>
        <dbReference type="Proteomes" id="UP000070501"/>
    </source>
</evidence>
<dbReference type="InParanoid" id="A0A136JIK9"/>
<evidence type="ECO:0000256" key="1">
    <source>
        <dbReference type="SAM" id="MobiDB-lite"/>
    </source>
</evidence>
<dbReference type="AlphaFoldDB" id="A0A136JIK9"/>
<dbReference type="OrthoDB" id="5226996at2759"/>
<gene>
    <name evidence="2" type="ORF">Micbo1qcDRAFT_155668</name>
</gene>
<feature type="compositionally biased region" description="Polar residues" evidence="1">
    <location>
        <begin position="32"/>
        <end position="42"/>
    </location>
</feature>
<proteinExistence type="predicted"/>
<protein>
    <submittedName>
        <fullName evidence="2">Uncharacterized protein</fullName>
    </submittedName>
</protein>